<keyword evidence="9" id="KW-1185">Reference proteome</keyword>
<dbReference type="PANTHER" id="PTHR47756">
    <property type="entry name" value="BLL6612 PROTEIN-RELATED"/>
    <property type="match status" value="1"/>
</dbReference>
<name>A0ABP3H6R4_9ACTN</name>
<gene>
    <name evidence="8" type="ORF">GCM10010151_58680</name>
</gene>
<keyword evidence="2" id="KW-0805">Transcription regulation</keyword>
<evidence type="ECO:0000313" key="9">
    <source>
        <dbReference type="Proteomes" id="UP001501822"/>
    </source>
</evidence>
<evidence type="ECO:0000259" key="6">
    <source>
        <dbReference type="Pfam" id="PF08281"/>
    </source>
</evidence>
<dbReference type="EMBL" id="BAAABM010000054">
    <property type="protein sequence ID" value="GAA0361065.1"/>
    <property type="molecule type" value="Genomic_DNA"/>
</dbReference>
<evidence type="ECO:0000256" key="1">
    <source>
        <dbReference type="ARBA" id="ARBA00010641"/>
    </source>
</evidence>
<comment type="similarity">
    <text evidence="1">Belongs to the sigma-70 factor family. ECF subfamily.</text>
</comment>
<evidence type="ECO:0000259" key="5">
    <source>
        <dbReference type="Pfam" id="PF04542"/>
    </source>
</evidence>
<dbReference type="InterPro" id="IPR046531">
    <property type="entry name" value="DUF6596"/>
</dbReference>
<evidence type="ECO:0000256" key="3">
    <source>
        <dbReference type="ARBA" id="ARBA00023082"/>
    </source>
</evidence>
<dbReference type="InterPro" id="IPR014284">
    <property type="entry name" value="RNA_pol_sigma-70_dom"/>
</dbReference>
<dbReference type="Gene3D" id="1.10.10.10">
    <property type="entry name" value="Winged helix-like DNA-binding domain superfamily/Winged helix DNA-binding domain"/>
    <property type="match status" value="1"/>
</dbReference>
<dbReference type="SUPFAM" id="SSF88946">
    <property type="entry name" value="Sigma2 domain of RNA polymerase sigma factors"/>
    <property type="match status" value="1"/>
</dbReference>
<evidence type="ECO:0000256" key="4">
    <source>
        <dbReference type="ARBA" id="ARBA00023163"/>
    </source>
</evidence>
<dbReference type="Gene3D" id="1.10.1740.10">
    <property type="match status" value="1"/>
</dbReference>
<protein>
    <submittedName>
        <fullName evidence="8">RNA polymerase sigma factor</fullName>
    </submittedName>
</protein>
<feature type="domain" description="RNA polymerase sigma-70 region 2" evidence="5">
    <location>
        <begin position="16"/>
        <end position="75"/>
    </location>
</feature>
<dbReference type="InterPro" id="IPR036388">
    <property type="entry name" value="WH-like_DNA-bd_sf"/>
</dbReference>
<comment type="caution">
    <text evidence="8">The sequence shown here is derived from an EMBL/GenBank/DDBJ whole genome shotgun (WGS) entry which is preliminary data.</text>
</comment>
<keyword evidence="3" id="KW-0731">Sigma factor</keyword>
<organism evidence="8 9">
    <name type="scientific">Actinoallomurus spadix</name>
    <dbReference type="NCBI Taxonomy" id="79912"/>
    <lineage>
        <taxon>Bacteria</taxon>
        <taxon>Bacillati</taxon>
        <taxon>Actinomycetota</taxon>
        <taxon>Actinomycetes</taxon>
        <taxon>Streptosporangiales</taxon>
        <taxon>Thermomonosporaceae</taxon>
        <taxon>Actinoallomurus</taxon>
    </lineage>
</organism>
<dbReference type="Pfam" id="PF08281">
    <property type="entry name" value="Sigma70_r4_2"/>
    <property type="match status" value="1"/>
</dbReference>
<dbReference type="InterPro" id="IPR013249">
    <property type="entry name" value="RNA_pol_sigma70_r4_t2"/>
</dbReference>
<dbReference type="PANTHER" id="PTHR47756:SF1">
    <property type="entry name" value="BLL0085 PROTEIN"/>
    <property type="match status" value="1"/>
</dbReference>
<evidence type="ECO:0000256" key="2">
    <source>
        <dbReference type="ARBA" id="ARBA00023015"/>
    </source>
</evidence>
<feature type="domain" description="RNA polymerase sigma factor 70 region 4 type 2" evidence="6">
    <location>
        <begin position="114"/>
        <end position="165"/>
    </location>
</feature>
<dbReference type="InterPro" id="IPR007627">
    <property type="entry name" value="RNA_pol_sigma70_r2"/>
</dbReference>
<dbReference type="SUPFAM" id="SSF88659">
    <property type="entry name" value="Sigma3 and sigma4 domains of RNA polymerase sigma factors"/>
    <property type="match status" value="1"/>
</dbReference>
<feature type="domain" description="DUF6596" evidence="7">
    <location>
        <begin position="183"/>
        <end position="283"/>
    </location>
</feature>
<proteinExistence type="inferred from homology"/>
<dbReference type="Proteomes" id="UP001501822">
    <property type="component" value="Unassembled WGS sequence"/>
</dbReference>
<dbReference type="Pfam" id="PF04542">
    <property type="entry name" value="Sigma70_r2"/>
    <property type="match status" value="1"/>
</dbReference>
<evidence type="ECO:0000313" key="8">
    <source>
        <dbReference type="EMBL" id="GAA0361065.1"/>
    </source>
</evidence>
<dbReference type="InterPro" id="IPR013324">
    <property type="entry name" value="RNA_pol_sigma_r3/r4-like"/>
</dbReference>
<reference evidence="9" key="1">
    <citation type="journal article" date="2019" name="Int. J. Syst. Evol. Microbiol.">
        <title>The Global Catalogue of Microorganisms (GCM) 10K type strain sequencing project: providing services to taxonomists for standard genome sequencing and annotation.</title>
        <authorList>
            <consortium name="The Broad Institute Genomics Platform"/>
            <consortium name="The Broad Institute Genome Sequencing Center for Infectious Disease"/>
            <person name="Wu L."/>
            <person name="Ma J."/>
        </authorList>
    </citation>
    <scope>NUCLEOTIDE SEQUENCE [LARGE SCALE GENOMIC DNA]</scope>
    <source>
        <strain evidence="9">JCM 3146</strain>
    </source>
</reference>
<evidence type="ECO:0000259" key="7">
    <source>
        <dbReference type="Pfam" id="PF20239"/>
    </source>
</evidence>
<sequence length="421" mass="46056">MHRTIDAIWRLESARIIAGLTRMMRDVGVAEELAQDALVAALEQWPQDGVPDNPGAWLMATAKHRAIDRIRREKRFEQKQQEIGRDLETRQDPTDAELEAALEEDLGDDLLRLMFISCHPVLSTEARVALTLRLLGGLTTDEIARAFLVPEATVAQRIVRAKRTLATKKVPFEVPPGAERAARLSSVLEVLYLVFNEGYSATAGDDWTRPALCQEALRLGRVLAELMPREPEVHGLVALMEIQASRLRARVGPSGEPIQLLDQDRGKWDQLLIRRGFAALLRAEEVGGGIGPYMLQAAIAACHAQAPTAEDTDWARIATLYEALGRIAPSPVVELNRAVAVAMAHGPEEGLRIVDGLAGEPALKGYHLLPSVRGDLLARLGRAAEARAEFERAASLTRNDRERTLLLDRAAACDTAATTAG</sequence>
<dbReference type="Pfam" id="PF20239">
    <property type="entry name" value="DUF6596"/>
    <property type="match status" value="1"/>
</dbReference>
<dbReference type="NCBIfam" id="TIGR02937">
    <property type="entry name" value="sigma70-ECF"/>
    <property type="match status" value="1"/>
</dbReference>
<dbReference type="InterPro" id="IPR013325">
    <property type="entry name" value="RNA_pol_sigma_r2"/>
</dbReference>
<accession>A0ABP3H6R4</accession>
<keyword evidence="4" id="KW-0804">Transcription</keyword>